<dbReference type="InterPro" id="IPR003593">
    <property type="entry name" value="AAA+_ATPase"/>
</dbReference>
<dbReference type="Pfam" id="PF00005">
    <property type="entry name" value="ABC_tran"/>
    <property type="match status" value="1"/>
</dbReference>
<sequence>MIELQQITVQFGTKQVLQNISMTFHKGEIIGLVAPNGTGKSTLMNVMMNYVKPHQGRVILQEKWQYTTKKNEVYIHQQMSMMPDQSDLYPHLSGKEHLKMYSVMWGSSPSLIEKTIEQLGMASYVNKKTGTYSLGMRQRLCFAMQIVADTPIMLMDEVMNGLDPTHVELISQILLQKKAEGKTIIIASHLLENLEKYADRIFFLVGGQLQLAADLLPLVATTAKATIRMEDATTQLAKALTQQFVNSDVQTLPNGTTLCYLSQASNHSVGEIIDFLQGHQVTNIHVGPITLQDLYSLYFQ</sequence>
<evidence type="ECO:0000256" key="1">
    <source>
        <dbReference type="ARBA" id="ARBA00022448"/>
    </source>
</evidence>
<dbReference type="CDD" id="cd03230">
    <property type="entry name" value="ABC_DR_subfamily_A"/>
    <property type="match status" value="1"/>
</dbReference>
<keyword evidence="2" id="KW-0547">Nucleotide-binding</keyword>
<evidence type="ECO:0000256" key="3">
    <source>
        <dbReference type="ARBA" id="ARBA00022840"/>
    </source>
</evidence>
<proteinExistence type="predicted"/>
<evidence type="ECO:0000313" key="5">
    <source>
        <dbReference type="EMBL" id="GGG26245.1"/>
    </source>
</evidence>
<dbReference type="PROSITE" id="PS00211">
    <property type="entry name" value="ABC_TRANSPORTER_1"/>
    <property type="match status" value="1"/>
</dbReference>
<dbReference type="InterPro" id="IPR051782">
    <property type="entry name" value="ABC_Transporter_VariousFunc"/>
</dbReference>
<evidence type="ECO:0000259" key="4">
    <source>
        <dbReference type="PROSITE" id="PS50893"/>
    </source>
</evidence>
<dbReference type="PROSITE" id="PS50893">
    <property type="entry name" value="ABC_TRANSPORTER_2"/>
    <property type="match status" value="1"/>
</dbReference>
<keyword evidence="6" id="KW-1185">Reference proteome</keyword>
<evidence type="ECO:0000256" key="2">
    <source>
        <dbReference type="ARBA" id="ARBA00022741"/>
    </source>
</evidence>
<dbReference type="RefSeq" id="WP_188615010.1">
    <property type="nucleotide sequence ID" value="NZ_BMJT01000006.1"/>
</dbReference>
<dbReference type="InterPro" id="IPR003439">
    <property type="entry name" value="ABC_transporter-like_ATP-bd"/>
</dbReference>
<dbReference type="PANTHER" id="PTHR42939">
    <property type="entry name" value="ABC TRANSPORTER ATP-BINDING PROTEIN ALBC-RELATED"/>
    <property type="match status" value="1"/>
</dbReference>
<dbReference type="SUPFAM" id="SSF52540">
    <property type="entry name" value="P-loop containing nucleoside triphosphate hydrolases"/>
    <property type="match status" value="1"/>
</dbReference>
<protein>
    <submittedName>
        <fullName evidence="5">Multidrug ABC transporter ATP-binding protein</fullName>
    </submittedName>
</protein>
<reference evidence="5" key="1">
    <citation type="journal article" date="2014" name="Int. J. Syst. Evol. Microbiol.">
        <title>Complete genome sequence of Corynebacterium casei LMG S-19264T (=DSM 44701T), isolated from a smear-ripened cheese.</title>
        <authorList>
            <consortium name="US DOE Joint Genome Institute (JGI-PGF)"/>
            <person name="Walter F."/>
            <person name="Albersmeier A."/>
            <person name="Kalinowski J."/>
            <person name="Ruckert C."/>
        </authorList>
    </citation>
    <scope>NUCLEOTIDE SEQUENCE</scope>
    <source>
        <strain evidence="5">CGMCC 1.15760</strain>
    </source>
</reference>
<dbReference type="SMART" id="SM00382">
    <property type="entry name" value="AAA"/>
    <property type="match status" value="1"/>
</dbReference>
<comment type="caution">
    <text evidence="5">The sequence shown here is derived from an EMBL/GenBank/DDBJ whole genome shotgun (WGS) entry which is preliminary data.</text>
</comment>
<name>A0A917G753_9BACI</name>
<dbReference type="GO" id="GO:0005524">
    <property type="term" value="F:ATP binding"/>
    <property type="evidence" value="ECO:0007669"/>
    <property type="project" value="UniProtKB-KW"/>
</dbReference>
<organism evidence="5 6">
    <name type="scientific">Lysinibacillus alkalisoli</name>
    <dbReference type="NCBI Taxonomy" id="1911548"/>
    <lineage>
        <taxon>Bacteria</taxon>
        <taxon>Bacillati</taxon>
        <taxon>Bacillota</taxon>
        <taxon>Bacilli</taxon>
        <taxon>Bacillales</taxon>
        <taxon>Bacillaceae</taxon>
        <taxon>Lysinibacillus</taxon>
    </lineage>
</organism>
<accession>A0A917G753</accession>
<dbReference type="GO" id="GO:0016887">
    <property type="term" value="F:ATP hydrolysis activity"/>
    <property type="evidence" value="ECO:0007669"/>
    <property type="project" value="InterPro"/>
</dbReference>
<dbReference type="Proteomes" id="UP000616608">
    <property type="component" value="Unassembled WGS sequence"/>
</dbReference>
<reference evidence="5" key="2">
    <citation type="submission" date="2020-09" db="EMBL/GenBank/DDBJ databases">
        <authorList>
            <person name="Sun Q."/>
            <person name="Zhou Y."/>
        </authorList>
    </citation>
    <scope>NUCLEOTIDE SEQUENCE</scope>
    <source>
        <strain evidence="5">CGMCC 1.15760</strain>
    </source>
</reference>
<feature type="domain" description="ABC transporter" evidence="4">
    <location>
        <begin position="2"/>
        <end position="231"/>
    </location>
</feature>
<gene>
    <name evidence="5" type="ORF">GCM10007425_21030</name>
</gene>
<dbReference type="AlphaFoldDB" id="A0A917G753"/>
<keyword evidence="3 5" id="KW-0067">ATP-binding</keyword>
<dbReference type="Gene3D" id="3.40.50.300">
    <property type="entry name" value="P-loop containing nucleotide triphosphate hydrolases"/>
    <property type="match status" value="1"/>
</dbReference>
<evidence type="ECO:0000313" key="6">
    <source>
        <dbReference type="Proteomes" id="UP000616608"/>
    </source>
</evidence>
<keyword evidence="1" id="KW-0813">Transport</keyword>
<dbReference type="PANTHER" id="PTHR42939:SF1">
    <property type="entry name" value="ABC TRANSPORTER ATP-BINDING PROTEIN ALBC-RELATED"/>
    <property type="match status" value="1"/>
</dbReference>
<dbReference type="InterPro" id="IPR017871">
    <property type="entry name" value="ABC_transporter-like_CS"/>
</dbReference>
<dbReference type="InterPro" id="IPR027417">
    <property type="entry name" value="P-loop_NTPase"/>
</dbReference>
<dbReference type="EMBL" id="BMJT01000006">
    <property type="protein sequence ID" value="GGG26245.1"/>
    <property type="molecule type" value="Genomic_DNA"/>
</dbReference>